<proteinExistence type="inferred from homology"/>
<keyword evidence="2" id="KW-1133">Transmembrane helix</keyword>
<dbReference type="InterPro" id="IPR008258">
    <property type="entry name" value="Transglycosylase_SLT_dom_1"/>
</dbReference>
<reference evidence="4 5" key="1">
    <citation type="submission" date="2019-08" db="EMBL/GenBank/DDBJ databases">
        <authorList>
            <person name="Peeters C."/>
        </authorList>
    </citation>
    <scope>NUCLEOTIDE SEQUENCE [LARGE SCALE GENOMIC DNA]</scope>
    <source>
        <strain evidence="4 5">LMG 31110</strain>
    </source>
</reference>
<keyword evidence="2" id="KW-0472">Membrane</keyword>
<dbReference type="Proteomes" id="UP000337189">
    <property type="component" value="Unassembled WGS sequence"/>
</dbReference>
<evidence type="ECO:0000313" key="4">
    <source>
        <dbReference type="EMBL" id="VVD97732.1"/>
    </source>
</evidence>
<feature type="transmembrane region" description="Helical" evidence="2">
    <location>
        <begin position="39"/>
        <end position="58"/>
    </location>
</feature>
<organism evidence="4 5">
    <name type="scientific">Pandoraea communis</name>
    <dbReference type="NCBI Taxonomy" id="2508297"/>
    <lineage>
        <taxon>Bacteria</taxon>
        <taxon>Pseudomonadati</taxon>
        <taxon>Pseudomonadota</taxon>
        <taxon>Betaproteobacteria</taxon>
        <taxon>Burkholderiales</taxon>
        <taxon>Burkholderiaceae</taxon>
        <taxon>Pandoraea</taxon>
    </lineage>
</organism>
<accession>A0A5E4UE15</accession>
<dbReference type="PANTHER" id="PTHR37423:SF2">
    <property type="entry name" value="MEMBRANE-BOUND LYTIC MUREIN TRANSGLYCOSYLASE C"/>
    <property type="match status" value="1"/>
</dbReference>
<dbReference type="SUPFAM" id="SSF53955">
    <property type="entry name" value="Lysozyme-like"/>
    <property type="match status" value="1"/>
</dbReference>
<comment type="similarity">
    <text evidence="1">Belongs to the transglycosylase Slt family.</text>
</comment>
<keyword evidence="2" id="KW-0812">Transmembrane</keyword>
<sequence>MASRWGFDMGTPQIVWIAVALFSLRVCVAKHRESLRARVNFWFASLRWGAFAGLLYWGGFFGHPAAAQVPATAMQYRADLTRAARAIWGIDAPVATFAAQLHQESGWRPNAVSHVGAQGMAQFMPATAAWIAQVYPALADGQPFNPGWSLRALVTYDHHLWQRVGAAAPCERMAKTLSAYNGGLGWVIRDEAAARRAGKDAGQWFGAVETVNAGRSEANWRENRAYPRRILRLLEPVYVRAGWGRGSCT</sequence>
<dbReference type="Pfam" id="PF01464">
    <property type="entry name" value="SLT"/>
    <property type="match status" value="1"/>
</dbReference>
<dbReference type="EMBL" id="CABPSJ010000002">
    <property type="protein sequence ID" value="VVD97732.1"/>
    <property type="molecule type" value="Genomic_DNA"/>
</dbReference>
<dbReference type="InterPro" id="IPR023346">
    <property type="entry name" value="Lysozyme-like_dom_sf"/>
</dbReference>
<evidence type="ECO:0000256" key="2">
    <source>
        <dbReference type="SAM" id="Phobius"/>
    </source>
</evidence>
<name>A0A5E4UE15_9BURK</name>
<dbReference type="AlphaFoldDB" id="A0A5E4UE15"/>
<evidence type="ECO:0000256" key="1">
    <source>
        <dbReference type="ARBA" id="ARBA00007734"/>
    </source>
</evidence>
<protein>
    <submittedName>
        <fullName evidence="4">Lytic transglycosylase</fullName>
    </submittedName>
</protein>
<dbReference type="Gene3D" id="1.10.530.10">
    <property type="match status" value="1"/>
</dbReference>
<dbReference type="PANTHER" id="PTHR37423">
    <property type="entry name" value="SOLUBLE LYTIC MUREIN TRANSGLYCOSYLASE-RELATED"/>
    <property type="match status" value="1"/>
</dbReference>
<dbReference type="RefSeq" id="WP_246189791.1">
    <property type="nucleotide sequence ID" value="NZ_CABPSJ010000002.1"/>
</dbReference>
<gene>
    <name evidence="4" type="ORF">PCO31110_01976</name>
</gene>
<evidence type="ECO:0000259" key="3">
    <source>
        <dbReference type="Pfam" id="PF01464"/>
    </source>
</evidence>
<evidence type="ECO:0000313" key="5">
    <source>
        <dbReference type="Proteomes" id="UP000337189"/>
    </source>
</evidence>
<feature type="domain" description="Transglycosylase SLT" evidence="3">
    <location>
        <begin position="95"/>
        <end position="199"/>
    </location>
</feature>